<name>A0A093XKS0_TALMA</name>
<dbReference type="InterPro" id="IPR016185">
    <property type="entry name" value="PreATP-grasp_dom_sf"/>
</dbReference>
<dbReference type="SMART" id="SM01096">
    <property type="entry name" value="CPSase_L_D3"/>
    <property type="match status" value="1"/>
</dbReference>
<feature type="domain" description="ATP-grasp" evidence="22">
    <location>
        <begin position="231"/>
        <end position="423"/>
    </location>
</feature>
<dbReference type="Gene3D" id="3.40.50.1380">
    <property type="entry name" value="Methylglyoxal synthase-like domain"/>
    <property type="match status" value="1"/>
</dbReference>
<evidence type="ECO:0000313" key="24">
    <source>
        <dbReference type="EMBL" id="KFX45833.1"/>
    </source>
</evidence>
<dbReference type="InterPro" id="IPR005483">
    <property type="entry name" value="CPSase_dom"/>
</dbReference>
<comment type="subcellular location">
    <subcellularLocation>
        <location evidence="2">Mitochondrion</location>
    </subcellularLocation>
</comment>
<dbReference type="InterPro" id="IPR005480">
    <property type="entry name" value="CPSase_lsu_oligo"/>
</dbReference>
<dbReference type="FunFam" id="3.30.470.20:FF:000001">
    <property type="entry name" value="Carbamoyl-phosphate synthase large chain"/>
    <property type="match status" value="1"/>
</dbReference>
<dbReference type="SUPFAM" id="SSF48108">
    <property type="entry name" value="Carbamoyl phosphate synthetase, large subunit connection domain"/>
    <property type="match status" value="1"/>
</dbReference>
<comment type="catalytic activity">
    <reaction evidence="19">
        <text>hydrogencarbonate + L-glutamine + 2 ATP + H2O = carbamoyl phosphate + L-glutamate + 2 ADP + phosphate + 2 H(+)</text>
        <dbReference type="Rhea" id="RHEA:18633"/>
        <dbReference type="ChEBI" id="CHEBI:15377"/>
        <dbReference type="ChEBI" id="CHEBI:15378"/>
        <dbReference type="ChEBI" id="CHEBI:17544"/>
        <dbReference type="ChEBI" id="CHEBI:29985"/>
        <dbReference type="ChEBI" id="CHEBI:30616"/>
        <dbReference type="ChEBI" id="CHEBI:43474"/>
        <dbReference type="ChEBI" id="CHEBI:58228"/>
        <dbReference type="ChEBI" id="CHEBI:58359"/>
        <dbReference type="ChEBI" id="CHEBI:456216"/>
        <dbReference type="EC" id="6.3.5.5"/>
    </reaction>
</comment>
<dbReference type="InterPro" id="IPR036914">
    <property type="entry name" value="MGS-like_dom_sf"/>
</dbReference>
<dbReference type="FunFam" id="3.30.470.20:FF:000004">
    <property type="entry name" value="Carbamoyl-phosphate synthase (glutamine-hydrolyzing)"/>
    <property type="match status" value="1"/>
</dbReference>
<evidence type="ECO:0000256" key="14">
    <source>
        <dbReference type="ARBA" id="ARBA00044063"/>
    </source>
</evidence>
<keyword evidence="11" id="KW-0496">Mitochondrion</keyword>
<evidence type="ECO:0000256" key="1">
    <source>
        <dbReference type="ARBA" id="ARBA00001947"/>
    </source>
</evidence>
<evidence type="ECO:0000256" key="3">
    <source>
        <dbReference type="ARBA" id="ARBA00005077"/>
    </source>
</evidence>
<keyword evidence="10 21" id="KW-0067">ATP-binding</keyword>
<keyword evidence="7" id="KW-0479">Metal-binding</keyword>
<evidence type="ECO:0000256" key="18">
    <source>
        <dbReference type="ARBA" id="ARBA00047359"/>
    </source>
</evidence>
<dbReference type="Pfam" id="PF25596">
    <property type="entry name" value="CPSase_L_D1"/>
    <property type="match status" value="2"/>
</dbReference>
<reference evidence="24" key="2">
    <citation type="journal article" date="2014" name="PLoS Genet.">
        <title>Signature gene expression reveals novel clues to the molecular mechanisms of dimorphic transition in Penicillium marneffei.</title>
        <authorList>
            <person name="Yang E."/>
            <person name="Wang G."/>
            <person name="Cai J."/>
            <person name="Woo P.C."/>
            <person name="Lau S.K."/>
            <person name="Yuen K.-Y."/>
            <person name="Chow W.-N."/>
            <person name="Lin X."/>
        </authorList>
    </citation>
    <scope>NUCLEOTIDE SEQUENCE</scope>
    <source>
        <strain evidence="24">PM1</strain>
    </source>
</reference>
<dbReference type="PROSITE" id="PS00866">
    <property type="entry name" value="CPSASE_1"/>
    <property type="match status" value="2"/>
</dbReference>
<evidence type="ECO:0000256" key="19">
    <source>
        <dbReference type="ARBA" id="ARBA00048816"/>
    </source>
</evidence>
<dbReference type="EMBL" id="JPOX01000021">
    <property type="protein sequence ID" value="KFX45833.1"/>
    <property type="molecule type" value="Genomic_DNA"/>
</dbReference>
<dbReference type="FunFam" id="3.40.50.20:FF:000002">
    <property type="entry name" value="Carbamoyl-phosphate synthase large chain"/>
    <property type="match status" value="1"/>
</dbReference>
<dbReference type="InterPro" id="IPR011761">
    <property type="entry name" value="ATP-grasp"/>
</dbReference>
<dbReference type="GO" id="GO:0005524">
    <property type="term" value="F:ATP binding"/>
    <property type="evidence" value="ECO:0007669"/>
    <property type="project" value="UniProtKB-UniRule"/>
</dbReference>
<dbReference type="EC" id="6.3.5.5" evidence="5"/>
<dbReference type="NCBIfam" id="NF003671">
    <property type="entry name" value="PRK05294.1"/>
    <property type="match status" value="1"/>
</dbReference>
<keyword evidence="6" id="KW-0436">Ligase</keyword>
<feature type="domain" description="ATP-grasp" evidence="22">
    <location>
        <begin position="768"/>
        <end position="965"/>
    </location>
</feature>
<dbReference type="PROSITE" id="PS51855">
    <property type="entry name" value="MGS"/>
    <property type="match status" value="1"/>
</dbReference>
<dbReference type="Pfam" id="PF02787">
    <property type="entry name" value="CPSase_L_D3"/>
    <property type="match status" value="1"/>
</dbReference>
<comment type="cofactor">
    <cofactor evidence="1">
        <name>Zn(2+)</name>
        <dbReference type="ChEBI" id="CHEBI:29105"/>
    </cofactor>
</comment>
<evidence type="ECO:0000256" key="8">
    <source>
        <dbReference type="ARBA" id="ARBA00022737"/>
    </source>
</evidence>
<evidence type="ECO:0000259" key="23">
    <source>
        <dbReference type="PROSITE" id="PS51855"/>
    </source>
</evidence>
<evidence type="ECO:0000256" key="6">
    <source>
        <dbReference type="ARBA" id="ARBA00022598"/>
    </source>
</evidence>
<evidence type="ECO:0000256" key="17">
    <source>
        <dbReference type="ARBA" id="ARBA00044334"/>
    </source>
</evidence>
<keyword evidence="9 21" id="KW-0547">Nucleotide-binding</keyword>
<comment type="similarity">
    <text evidence="4">Belongs to the CarB family.</text>
</comment>
<dbReference type="SUPFAM" id="SSF52335">
    <property type="entry name" value="Methylglyoxal synthase-like"/>
    <property type="match status" value="1"/>
</dbReference>
<evidence type="ECO:0000256" key="15">
    <source>
        <dbReference type="ARBA" id="ARBA00044249"/>
    </source>
</evidence>
<dbReference type="InterPro" id="IPR005479">
    <property type="entry name" value="CPAse_ATP-bd"/>
</dbReference>
<evidence type="ECO:0000256" key="21">
    <source>
        <dbReference type="PROSITE-ProRule" id="PRU00409"/>
    </source>
</evidence>
<dbReference type="eggNOG" id="KOG0370">
    <property type="taxonomic scope" value="Eukaryota"/>
</dbReference>
<keyword evidence="12" id="KW-0464">Manganese</keyword>
<dbReference type="InterPro" id="IPR006275">
    <property type="entry name" value="CPSase_lsu"/>
</dbReference>
<evidence type="ECO:0000256" key="20">
    <source>
        <dbReference type="ARBA" id="ARBA00068891"/>
    </source>
</evidence>
<dbReference type="GO" id="GO:0006526">
    <property type="term" value="P:L-arginine biosynthetic process"/>
    <property type="evidence" value="ECO:0007669"/>
    <property type="project" value="UniProtKB-ARBA"/>
</dbReference>
<dbReference type="GO" id="GO:0005739">
    <property type="term" value="C:mitochondrion"/>
    <property type="evidence" value="ECO:0007669"/>
    <property type="project" value="UniProtKB-SubCell"/>
</dbReference>
<dbReference type="FunFam" id="3.40.50.20:FF:000001">
    <property type="entry name" value="Carbamoyl-phosphate synthase large chain"/>
    <property type="match status" value="1"/>
</dbReference>
<dbReference type="PROSITE" id="PS00867">
    <property type="entry name" value="CPSASE_2"/>
    <property type="match status" value="2"/>
</dbReference>
<dbReference type="HOGENOM" id="CLU_000513_1_3_1"/>
<dbReference type="NCBIfam" id="NF009455">
    <property type="entry name" value="PRK12815.1"/>
    <property type="match status" value="1"/>
</dbReference>
<dbReference type="FunFam" id="1.10.1030.10:FF:000001">
    <property type="entry name" value="Carbamoyl-phosphate synthase large chain"/>
    <property type="match status" value="1"/>
</dbReference>
<dbReference type="AlphaFoldDB" id="A0A093XKS0"/>
<gene>
    <name evidence="24" type="ORF">GQ26_0210450</name>
</gene>
<protein>
    <recommendedName>
        <fullName evidence="20">Carbamoyl phosphate synthase arginine-specific large chain, mitochondrial</fullName>
        <ecNumber evidence="14">6.3.4.16</ecNumber>
        <ecNumber evidence="5">6.3.5.5</ecNumber>
    </recommendedName>
    <alternativeName>
        <fullName evidence="16">Ammonium-dependent carbamoyl phosphate synthetase</fullName>
    </alternativeName>
    <alternativeName>
        <fullName evidence="15">Arginine-specific carbamoyl phosphate synthetase, ammonia chain</fullName>
    </alternativeName>
    <alternativeName>
        <fullName evidence="17">Glutamine-dependent carbamoyl phosphate synthetase</fullName>
    </alternativeName>
</protein>
<dbReference type="GO" id="GO:0004087">
    <property type="term" value="F:carbamoyl-phosphate synthase (ammonia) activity"/>
    <property type="evidence" value="ECO:0007669"/>
    <property type="project" value="UniProtKB-EC"/>
</dbReference>
<organism evidence="24">
    <name type="scientific">Talaromyces marneffei PM1</name>
    <dbReference type="NCBI Taxonomy" id="1077442"/>
    <lineage>
        <taxon>Eukaryota</taxon>
        <taxon>Fungi</taxon>
        <taxon>Dikarya</taxon>
        <taxon>Ascomycota</taxon>
        <taxon>Pezizomycotina</taxon>
        <taxon>Eurotiomycetes</taxon>
        <taxon>Eurotiomycetidae</taxon>
        <taxon>Eurotiales</taxon>
        <taxon>Trichocomaceae</taxon>
        <taxon>Talaromyces</taxon>
        <taxon>Talaromyces sect. Talaromyces</taxon>
    </lineage>
</organism>
<dbReference type="Gene3D" id="3.30.1490.20">
    <property type="entry name" value="ATP-grasp fold, A domain"/>
    <property type="match status" value="1"/>
</dbReference>
<dbReference type="SUPFAM" id="SSF52440">
    <property type="entry name" value="PreATP-grasp domain"/>
    <property type="match status" value="2"/>
</dbReference>
<dbReference type="InterPro" id="IPR058047">
    <property type="entry name" value="CPSase_preATP-grasp"/>
</dbReference>
<feature type="domain" description="MGS-like" evidence="23">
    <location>
        <begin position="1033"/>
        <end position="1181"/>
    </location>
</feature>
<dbReference type="FunFam" id="3.30.1490.20:FF:000001">
    <property type="entry name" value="Carbamoyl-phosphate synthase large chain"/>
    <property type="match status" value="1"/>
</dbReference>
<evidence type="ECO:0000256" key="2">
    <source>
        <dbReference type="ARBA" id="ARBA00004173"/>
    </source>
</evidence>
<reference key="1">
    <citation type="journal article" date="2014" name="PLoS Genet.">
        <title>Signature Gene Expression Reveals Novel Clues to the Molecular Mechanisms of Dimorphic Transition in Penicillium marneffei.</title>
        <authorList>
            <person name="Yang E."/>
            <person name="Wang G."/>
            <person name="Cai J."/>
            <person name="Woo P.C."/>
            <person name="Lau S.K."/>
            <person name="Yuen K.-Y."/>
            <person name="Chow W.-N."/>
            <person name="Lin X."/>
        </authorList>
    </citation>
    <scope>NUCLEOTIDE SEQUENCE [LARGE SCALE GENOMIC DNA]</scope>
    <source>
        <strain>PM1</strain>
    </source>
</reference>
<evidence type="ECO:0000256" key="10">
    <source>
        <dbReference type="ARBA" id="ARBA00022840"/>
    </source>
</evidence>
<comment type="pathway">
    <text evidence="3">Amino-acid biosynthesis; L-arginine biosynthesis; carbamoyl phosphate from bicarbonate: step 1/1.</text>
</comment>
<dbReference type="PROSITE" id="PS50975">
    <property type="entry name" value="ATP_GRASP"/>
    <property type="match status" value="2"/>
</dbReference>
<dbReference type="InterPro" id="IPR011607">
    <property type="entry name" value="MGS-like_dom"/>
</dbReference>
<comment type="caution">
    <text evidence="24">The sequence shown here is derived from an EMBL/GenBank/DDBJ whole genome shotgun (WGS) entry which is preliminary data.</text>
</comment>
<dbReference type="EC" id="6.3.4.16" evidence="14"/>
<dbReference type="GO" id="GO:0004088">
    <property type="term" value="F:carbamoyl-phosphate synthase (glutamine-hydrolyzing) activity"/>
    <property type="evidence" value="ECO:0007669"/>
    <property type="project" value="UniProtKB-EC"/>
</dbReference>
<dbReference type="NCBIfam" id="TIGR01369">
    <property type="entry name" value="CPSaseII_lrg"/>
    <property type="match status" value="1"/>
</dbReference>
<dbReference type="Pfam" id="PF02786">
    <property type="entry name" value="CPSase_L_D2"/>
    <property type="match status" value="2"/>
</dbReference>
<evidence type="ECO:0000259" key="22">
    <source>
        <dbReference type="PROSITE" id="PS50975"/>
    </source>
</evidence>
<dbReference type="Gene3D" id="3.30.470.20">
    <property type="entry name" value="ATP-grasp fold, B domain"/>
    <property type="match status" value="2"/>
</dbReference>
<comment type="catalytic activity">
    <reaction evidence="18">
        <text>hydrogencarbonate + NH4(+) + 2 ATP = carbamoyl phosphate + 2 ADP + phosphate + 2 H(+)</text>
        <dbReference type="Rhea" id="RHEA:18029"/>
        <dbReference type="ChEBI" id="CHEBI:15378"/>
        <dbReference type="ChEBI" id="CHEBI:17544"/>
        <dbReference type="ChEBI" id="CHEBI:28938"/>
        <dbReference type="ChEBI" id="CHEBI:30616"/>
        <dbReference type="ChEBI" id="CHEBI:43474"/>
        <dbReference type="ChEBI" id="CHEBI:58228"/>
        <dbReference type="ChEBI" id="CHEBI:456216"/>
        <dbReference type="EC" id="6.3.4.16"/>
    </reaction>
</comment>
<evidence type="ECO:0000256" key="7">
    <source>
        <dbReference type="ARBA" id="ARBA00022723"/>
    </source>
</evidence>
<dbReference type="PANTHER" id="PTHR11405">
    <property type="entry name" value="CARBAMOYLTRANSFERASE FAMILY MEMBER"/>
    <property type="match status" value="1"/>
</dbReference>
<dbReference type="SUPFAM" id="SSF56059">
    <property type="entry name" value="Glutathione synthetase ATP-binding domain-like"/>
    <property type="match status" value="2"/>
</dbReference>
<dbReference type="InterPro" id="IPR013815">
    <property type="entry name" value="ATP_grasp_subdomain_1"/>
</dbReference>
<dbReference type="PANTHER" id="PTHR11405:SF53">
    <property type="entry name" value="CARBAMOYL-PHOSPHATE SYNTHASE [AMMONIA], MITOCHONDRIAL"/>
    <property type="match status" value="1"/>
</dbReference>
<evidence type="ECO:0000256" key="12">
    <source>
        <dbReference type="ARBA" id="ARBA00023211"/>
    </source>
</evidence>
<comment type="subunit">
    <text evidence="13">Heterodimer composed of 2 chains; the small (or glutamine) chain promotes the hydrolysis of glutamine to ammonia, which is used by the large (or ammonia) chain to synthesize carbamoyl phosphate.</text>
</comment>
<keyword evidence="8" id="KW-0677">Repeat</keyword>
<dbReference type="Gene3D" id="3.40.50.20">
    <property type="match status" value="2"/>
</dbReference>
<dbReference type="PRINTS" id="PR00098">
    <property type="entry name" value="CPSASE"/>
</dbReference>
<proteinExistence type="inferred from homology"/>
<dbReference type="GO" id="GO:0046872">
    <property type="term" value="F:metal ion binding"/>
    <property type="evidence" value="ECO:0007669"/>
    <property type="project" value="UniProtKB-KW"/>
</dbReference>
<evidence type="ECO:0000256" key="16">
    <source>
        <dbReference type="ARBA" id="ARBA00044318"/>
    </source>
</evidence>
<evidence type="ECO:0000256" key="9">
    <source>
        <dbReference type="ARBA" id="ARBA00022741"/>
    </source>
</evidence>
<dbReference type="Gene3D" id="1.10.1030.10">
    <property type="entry name" value="Carbamoyl-phosphate synthetase, large subunit oligomerisation domain"/>
    <property type="match status" value="1"/>
</dbReference>
<dbReference type="InterPro" id="IPR036897">
    <property type="entry name" value="CarbamoylP_synth_lsu_oligo_sf"/>
</dbReference>
<accession>A0A093XKS0</accession>
<sequence length="1181" mass="130138">MALSARCGQQAASLLRQRCLLESSRAASLRSFSTSSLAKIPTASRSVTSAALRLKQNALYSSSVRSQQLRLFSSCLHRLASEAPPSAESYLASGVVNSSPDLVDVKKVLVIGSGGLSIGQAGEFDYSGSQALKALKEAGVKSVLINPNIATIQTDHKLADEVYYLPVTPEYVTHVIEREQPDGIFLSFGGQTALNLGVQMNRMGIFERYGVRVLGTSIRTLETSEDRDLFAKALNEINIPIAESIACNTVDEALEAADQIGYPIIVRSAYALGGLGSGFANNREELKNLSSRSLSLAPQILVEKSLKGWKEVEYEVVRDAKNNCITVCNMENFDPLGIHTGDSIVVAPSQTLSDEEYHMLRTAAIKIVRHLGVVGECNVQYALQPDGLDYRVIEVNARLSRSSALASKATGYPLAYTAAKIGLGHSLPELPNAVTKTTTANFEPSLDYIVTKIPRWDLSKFQYVKRDIGSAMKSVGEVMAIGRTFEESFQKAIRQVDPRFVGFQGDHFEDLDEALRNPTDRRWLAVGQAMLHENYSVDKVHDLTKIDKWFLYKLQNIVDCQNELKEIGSLFGLKKEILTKAKKLGFSDKQIALCVGSTEDDVRARRLSFGIRPWVKKIDTLAAEFPADTNYLYTTYNASSHDVTFDDHGTIILGSGVYRIGSSVEFDWCAVNATLSLRNMGKKTVMINYNPETYSTDFDTADKLYFEELSYERVMDIYELENASGVVVSVGGQLPQNIALRLQEKGGAHVLGTDPADIDKAEDRHKFSQILDSIGVDQPAWKELTSVSEAEKFADTVGYPVLVRPSYVLSGAAMSVIYSHDELKEKLLNASSVSPDHPVVITKFIEGAQEIDVDAVGSNGKLILHAVSEHVENAGVHSGDATLVLPPTSLEQPIMERVKVIAEKVAKAWNITGPFNMQIIKAENPEGGEPLLKVIECNLRASRSFPFVSKVLGTNFIDVATKALIGRDVPEPVDLMTTKREYVATKVPQFSWTRLAGADPFLGVEMASTGEIACFGKDLVEAYWASLQSTMNFRLPQLGEGLLFGGDYVDSLSQIVDYLQPLNYKLYAASPEVKAALESRAKIPINIEVIEFPKEDKRALREVFQKYDIRGVFNLAKKRGKNLLDEDYVMRRNAVDFGVPLFMEPKTAVLFAQCMNEKLPREEGIPSEVRSWSDFAGGKMM</sequence>
<dbReference type="FunFam" id="3.40.50.1380:FF:000015">
    <property type="entry name" value="Carbamoyl-phosphate synthase arginine-specific large chain"/>
    <property type="match status" value="1"/>
</dbReference>
<evidence type="ECO:0000256" key="13">
    <source>
        <dbReference type="ARBA" id="ARBA00044031"/>
    </source>
</evidence>
<evidence type="ECO:0000256" key="5">
    <source>
        <dbReference type="ARBA" id="ARBA00012738"/>
    </source>
</evidence>
<evidence type="ECO:0000256" key="4">
    <source>
        <dbReference type="ARBA" id="ARBA00009799"/>
    </source>
</evidence>
<evidence type="ECO:0000256" key="11">
    <source>
        <dbReference type="ARBA" id="ARBA00023128"/>
    </source>
</evidence>